<evidence type="ECO:0000256" key="3">
    <source>
        <dbReference type="ARBA" id="ARBA00022679"/>
    </source>
</evidence>
<dbReference type="PANTHER" id="PTHR30481:SF3">
    <property type="entry name" value="DNA ADENINE METHYLASE"/>
    <property type="match status" value="1"/>
</dbReference>
<dbReference type="PANTHER" id="PTHR30481">
    <property type="entry name" value="DNA ADENINE METHYLASE"/>
    <property type="match status" value="1"/>
</dbReference>
<evidence type="ECO:0000256" key="2">
    <source>
        <dbReference type="ARBA" id="ARBA00022603"/>
    </source>
</evidence>
<gene>
    <name evidence="8" type="ORF">FC27_GL000249</name>
</gene>
<dbReference type="GO" id="GO:0009007">
    <property type="term" value="F:site-specific DNA-methyltransferase (adenine-specific) activity"/>
    <property type="evidence" value="ECO:0007669"/>
    <property type="project" value="UniProtKB-UniRule"/>
</dbReference>
<feature type="binding site" evidence="6">
    <location>
        <position position="57"/>
    </location>
    <ligand>
        <name>S-adenosyl-L-methionine</name>
        <dbReference type="ChEBI" id="CHEBI:59789"/>
    </ligand>
</feature>
<dbReference type="GO" id="GO:0043565">
    <property type="term" value="F:sequence-specific DNA binding"/>
    <property type="evidence" value="ECO:0007669"/>
    <property type="project" value="TreeGrafter"/>
</dbReference>
<dbReference type="AlphaFoldDB" id="A0A0R1SH34"/>
<dbReference type="PRINTS" id="PR00505">
    <property type="entry name" value="D12N6MTFRASE"/>
</dbReference>
<dbReference type="InterPro" id="IPR012263">
    <property type="entry name" value="M_m6A_EcoRV"/>
</dbReference>
<sequence length="239" mass="27326">MSNSNVKPFLKWAGGKRQLLPEIQKYYPTNFNKYYEPFVGGGAVAFDLQPSQIVINDFNEELTNVYQVIKNDSDELIYLNKTCFNGLFRVNSKNQFNVPYASNKNPNIVNEDVIRADSKYFNDTDIKIETGDFTKVTEDAKNGDFIYFDPPYAPVSESASFVSYTSGGFGVEEQTKLRDLFVDLDRRGCYVMLSNSSVDLIHELYKDYEKTTHIIKANRAINSNGKKRGKVDEVLIMNY</sequence>
<dbReference type="EC" id="2.1.1.72" evidence="1 7"/>
<dbReference type="Pfam" id="PF02086">
    <property type="entry name" value="MethyltransfD12"/>
    <property type="match status" value="1"/>
</dbReference>
<dbReference type="GO" id="GO:1904047">
    <property type="term" value="F:S-adenosyl-L-methionine binding"/>
    <property type="evidence" value="ECO:0007669"/>
    <property type="project" value="TreeGrafter"/>
</dbReference>
<evidence type="ECO:0000256" key="4">
    <source>
        <dbReference type="ARBA" id="ARBA00022691"/>
    </source>
</evidence>
<comment type="catalytic activity">
    <reaction evidence="5 7">
        <text>a 2'-deoxyadenosine in DNA + S-adenosyl-L-methionine = an N(6)-methyl-2'-deoxyadenosine in DNA + S-adenosyl-L-homocysteine + H(+)</text>
        <dbReference type="Rhea" id="RHEA:15197"/>
        <dbReference type="Rhea" id="RHEA-COMP:12418"/>
        <dbReference type="Rhea" id="RHEA-COMP:12419"/>
        <dbReference type="ChEBI" id="CHEBI:15378"/>
        <dbReference type="ChEBI" id="CHEBI:57856"/>
        <dbReference type="ChEBI" id="CHEBI:59789"/>
        <dbReference type="ChEBI" id="CHEBI:90615"/>
        <dbReference type="ChEBI" id="CHEBI:90616"/>
        <dbReference type="EC" id="2.1.1.72"/>
    </reaction>
</comment>
<evidence type="ECO:0000256" key="6">
    <source>
        <dbReference type="PIRSR" id="PIRSR000398-1"/>
    </source>
</evidence>
<dbReference type="InterPro" id="IPR012327">
    <property type="entry name" value="MeTrfase_D12"/>
</dbReference>
<dbReference type="SUPFAM" id="SSF53335">
    <property type="entry name" value="S-adenosyl-L-methionine-dependent methyltransferases"/>
    <property type="match status" value="1"/>
</dbReference>
<keyword evidence="2 7" id="KW-0489">Methyltransferase</keyword>
<name>A0A0R1SH34_9LACO</name>
<dbReference type="eggNOG" id="COG0338">
    <property type="taxonomic scope" value="Bacteria"/>
</dbReference>
<dbReference type="OrthoDB" id="9805629at2"/>
<dbReference type="InterPro" id="IPR029063">
    <property type="entry name" value="SAM-dependent_MTases_sf"/>
</dbReference>
<comment type="similarity">
    <text evidence="7">Belongs to the N(4)/N(6)-methyltransferase family.</text>
</comment>
<keyword evidence="9" id="KW-1185">Reference proteome</keyword>
<evidence type="ECO:0000313" key="9">
    <source>
        <dbReference type="Proteomes" id="UP000051647"/>
    </source>
</evidence>
<evidence type="ECO:0000313" key="8">
    <source>
        <dbReference type="EMBL" id="KRL66804.1"/>
    </source>
</evidence>
<dbReference type="Gene3D" id="3.40.50.150">
    <property type="entry name" value="Vaccinia Virus protein VP39"/>
    <property type="match status" value="2"/>
</dbReference>
<evidence type="ECO:0000256" key="1">
    <source>
        <dbReference type="ARBA" id="ARBA00011900"/>
    </source>
</evidence>
<dbReference type="PIRSF" id="PIRSF000398">
    <property type="entry name" value="M_m6A_EcoRV"/>
    <property type="match status" value="1"/>
</dbReference>
<dbReference type="Proteomes" id="UP000051647">
    <property type="component" value="Unassembled WGS sequence"/>
</dbReference>
<feature type="binding site" evidence="6">
    <location>
        <position position="16"/>
    </location>
    <ligand>
        <name>S-adenosyl-L-methionine</name>
        <dbReference type="ChEBI" id="CHEBI:59789"/>
    </ligand>
</feature>
<dbReference type="GO" id="GO:0009307">
    <property type="term" value="P:DNA restriction-modification system"/>
    <property type="evidence" value="ECO:0007669"/>
    <property type="project" value="InterPro"/>
</dbReference>
<reference evidence="8 9" key="1">
    <citation type="journal article" date="2015" name="Genome Announc.">
        <title>Expanding the biotechnology potential of lactobacilli through comparative genomics of 213 strains and associated genera.</title>
        <authorList>
            <person name="Sun Z."/>
            <person name="Harris H.M."/>
            <person name="McCann A."/>
            <person name="Guo C."/>
            <person name="Argimon S."/>
            <person name="Zhang W."/>
            <person name="Yang X."/>
            <person name="Jeffery I.B."/>
            <person name="Cooney J.C."/>
            <person name="Kagawa T.F."/>
            <person name="Liu W."/>
            <person name="Song Y."/>
            <person name="Salvetti E."/>
            <person name="Wrobel A."/>
            <person name="Rasinkangas P."/>
            <person name="Parkhill J."/>
            <person name="Rea M.C."/>
            <person name="O'Sullivan O."/>
            <person name="Ritari J."/>
            <person name="Douillard F.P."/>
            <person name="Paul Ross R."/>
            <person name="Yang R."/>
            <person name="Briner A.E."/>
            <person name="Felis G.E."/>
            <person name="de Vos W.M."/>
            <person name="Barrangou R."/>
            <person name="Klaenhammer T.R."/>
            <person name="Caufield P.W."/>
            <person name="Cui Y."/>
            <person name="Zhang H."/>
            <person name="O'Toole P.W."/>
        </authorList>
    </citation>
    <scope>NUCLEOTIDE SEQUENCE [LARGE SCALE GENOMIC DNA]</scope>
    <source>
        <strain evidence="8 9">DSM 14857</strain>
    </source>
</reference>
<dbReference type="RefSeq" id="WP_010624535.1">
    <property type="nucleotide sequence ID" value="NZ_AZFA01000010.1"/>
</dbReference>
<keyword evidence="4 7" id="KW-0949">S-adenosyl-L-methionine</keyword>
<evidence type="ECO:0000256" key="7">
    <source>
        <dbReference type="RuleBase" id="RU361257"/>
    </source>
</evidence>
<keyword evidence="3 7" id="KW-0808">Transferase</keyword>
<evidence type="ECO:0000256" key="5">
    <source>
        <dbReference type="ARBA" id="ARBA00047942"/>
    </source>
</evidence>
<feature type="binding site" evidence="6">
    <location>
        <position position="149"/>
    </location>
    <ligand>
        <name>S-adenosyl-L-methionine</name>
        <dbReference type="ChEBI" id="CHEBI:59789"/>
    </ligand>
</feature>
<organism evidence="8 9">
    <name type="scientific">Companilactobacillus versmoldensis DSM 14857 = KCTC 3814</name>
    <dbReference type="NCBI Taxonomy" id="1423815"/>
    <lineage>
        <taxon>Bacteria</taxon>
        <taxon>Bacillati</taxon>
        <taxon>Bacillota</taxon>
        <taxon>Bacilli</taxon>
        <taxon>Lactobacillales</taxon>
        <taxon>Lactobacillaceae</taxon>
        <taxon>Companilactobacillus</taxon>
    </lineage>
</organism>
<dbReference type="InterPro" id="IPR002052">
    <property type="entry name" value="DNA_methylase_N6_adenine_CS"/>
</dbReference>
<dbReference type="NCBIfam" id="TIGR00571">
    <property type="entry name" value="dam"/>
    <property type="match status" value="1"/>
</dbReference>
<feature type="binding site" evidence="6">
    <location>
        <position position="12"/>
    </location>
    <ligand>
        <name>S-adenosyl-L-methionine</name>
        <dbReference type="ChEBI" id="CHEBI:59789"/>
    </ligand>
</feature>
<proteinExistence type="inferred from homology"/>
<dbReference type="GO" id="GO:0006298">
    <property type="term" value="P:mismatch repair"/>
    <property type="evidence" value="ECO:0007669"/>
    <property type="project" value="TreeGrafter"/>
</dbReference>
<dbReference type="EMBL" id="AZFA01000010">
    <property type="protein sequence ID" value="KRL66804.1"/>
    <property type="molecule type" value="Genomic_DNA"/>
</dbReference>
<protein>
    <recommendedName>
        <fullName evidence="1 7">Site-specific DNA-methyltransferase (adenine-specific)</fullName>
        <ecNumber evidence="1 7">2.1.1.72</ecNumber>
    </recommendedName>
</protein>
<dbReference type="GO" id="GO:0032259">
    <property type="term" value="P:methylation"/>
    <property type="evidence" value="ECO:0007669"/>
    <property type="project" value="UniProtKB-KW"/>
</dbReference>
<dbReference type="STRING" id="1423815.FC27_GL000249"/>
<dbReference type="PROSITE" id="PS00092">
    <property type="entry name" value="N6_MTASE"/>
    <property type="match status" value="1"/>
</dbReference>
<comment type="caution">
    <text evidence="8">The sequence shown here is derived from an EMBL/GenBank/DDBJ whole genome shotgun (WGS) entry which is preliminary data.</text>
</comment>
<accession>A0A0R1SH34</accession>
<dbReference type="PATRIC" id="fig|1423815.3.peg.253"/>